<evidence type="ECO:0000313" key="2">
    <source>
        <dbReference type="EMBL" id="MBP1902485.1"/>
    </source>
</evidence>
<dbReference type="Proteomes" id="UP000770586">
    <property type="component" value="Unassembled WGS sequence"/>
</dbReference>
<keyword evidence="3" id="KW-1185">Reference proteome</keyword>
<organism evidence="2 3">
    <name type="scientific">Halorubrum trapanicum</name>
    <dbReference type="NCBI Taxonomy" id="29284"/>
    <lineage>
        <taxon>Archaea</taxon>
        <taxon>Methanobacteriati</taxon>
        <taxon>Methanobacteriota</taxon>
        <taxon>Stenosarchaea group</taxon>
        <taxon>Halobacteria</taxon>
        <taxon>Halobacteriales</taxon>
        <taxon>Haloferacaceae</taxon>
        <taxon>Halorubrum</taxon>
    </lineage>
</organism>
<dbReference type="EMBL" id="JAGGKE010000009">
    <property type="protein sequence ID" value="MBP1902485.1"/>
    <property type="molecule type" value="Genomic_DNA"/>
</dbReference>
<comment type="caution">
    <text evidence="2">The sequence shown here is derived from an EMBL/GenBank/DDBJ whole genome shotgun (WGS) entry which is preliminary data.</text>
</comment>
<feature type="region of interest" description="Disordered" evidence="1">
    <location>
        <begin position="57"/>
        <end position="81"/>
    </location>
</feature>
<proteinExistence type="predicted"/>
<accession>A0A8J7RWU2</accession>
<gene>
    <name evidence="2" type="ORF">J2744_002177</name>
</gene>
<feature type="compositionally biased region" description="Polar residues" evidence="1">
    <location>
        <begin position="70"/>
        <end position="81"/>
    </location>
</feature>
<protein>
    <submittedName>
        <fullName evidence="2">Uncharacterized protein</fullName>
    </submittedName>
</protein>
<evidence type="ECO:0000256" key="1">
    <source>
        <dbReference type="SAM" id="MobiDB-lite"/>
    </source>
</evidence>
<evidence type="ECO:0000313" key="3">
    <source>
        <dbReference type="Proteomes" id="UP000770586"/>
    </source>
</evidence>
<dbReference type="AlphaFoldDB" id="A0A8J7RWU2"/>
<reference evidence="2 3" key="1">
    <citation type="submission" date="2021-03" db="EMBL/GenBank/DDBJ databases">
        <title>Genomic Encyclopedia of Type Strains, Phase IV (KMG-IV): sequencing the most valuable type-strain genomes for metagenomic binning, comparative biology and taxonomic classification.</title>
        <authorList>
            <person name="Goeker M."/>
        </authorList>
    </citation>
    <scope>NUCLEOTIDE SEQUENCE [LARGE SCALE GENOMIC DNA]</scope>
    <source>
        <strain evidence="2 3">DSM 12287</strain>
    </source>
</reference>
<name>A0A8J7RWU2_9EURY</name>
<sequence length="81" mass="8598">MSNPYAQSQLACGRSRSVGGLSVLLILAGVVSIADSRDNQRLGDRFGHAGRAGLEGSRRQSWRVTHSERPISSTGSELSGE</sequence>